<proteinExistence type="inferred from homology"/>
<evidence type="ECO:0000313" key="4">
    <source>
        <dbReference type="Proteomes" id="UP001597034"/>
    </source>
</evidence>
<dbReference type="PANTHER" id="PTHR46268:SF6">
    <property type="entry name" value="UNIVERSAL STRESS PROTEIN UP12"/>
    <property type="match status" value="1"/>
</dbReference>
<dbReference type="Proteomes" id="UP001597034">
    <property type="component" value="Unassembled WGS sequence"/>
</dbReference>
<dbReference type="RefSeq" id="WP_256399632.1">
    <property type="nucleotide sequence ID" value="NZ_JANHJR010000002.1"/>
</dbReference>
<dbReference type="PANTHER" id="PTHR46268">
    <property type="entry name" value="STRESS RESPONSE PROTEIN NHAX"/>
    <property type="match status" value="1"/>
</dbReference>
<name>A0ABD6DG92_9EURY</name>
<protein>
    <submittedName>
        <fullName evidence="3">Universal stress protein</fullName>
    </submittedName>
</protein>
<comment type="similarity">
    <text evidence="1">Belongs to the universal stress protein A family.</text>
</comment>
<dbReference type="CDD" id="cd00293">
    <property type="entry name" value="USP-like"/>
    <property type="match status" value="1"/>
</dbReference>
<accession>A0ABD6DG92</accession>
<dbReference type="SUPFAM" id="SSF52402">
    <property type="entry name" value="Adenine nucleotide alpha hydrolases-like"/>
    <property type="match status" value="1"/>
</dbReference>
<dbReference type="Gene3D" id="3.40.50.620">
    <property type="entry name" value="HUPs"/>
    <property type="match status" value="1"/>
</dbReference>
<dbReference type="InterPro" id="IPR014729">
    <property type="entry name" value="Rossmann-like_a/b/a_fold"/>
</dbReference>
<keyword evidence="4" id="KW-1185">Reference proteome</keyword>
<evidence type="ECO:0000259" key="2">
    <source>
        <dbReference type="Pfam" id="PF00582"/>
    </source>
</evidence>
<organism evidence="3 4">
    <name type="scientific">Haloarchaeobius litoreus</name>
    <dbReference type="NCBI Taxonomy" id="755306"/>
    <lineage>
        <taxon>Archaea</taxon>
        <taxon>Methanobacteriati</taxon>
        <taxon>Methanobacteriota</taxon>
        <taxon>Stenosarchaea group</taxon>
        <taxon>Halobacteria</taxon>
        <taxon>Halobacteriales</taxon>
        <taxon>Halorubellaceae</taxon>
        <taxon>Haloarchaeobius</taxon>
    </lineage>
</organism>
<dbReference type="AlphaFoldDB" id="A0ABD6DG92"/>
<comment type="caution">
    <text evidence="3">The sequence shown here is derived from an EMBL/GenBank/DDBJ whole genome shotgun (WGS) entry which is preliminary data.</text>
</comment>
<dbReference type="EMBL" id="JBHUDO010000001">
    <property type="protein sequence ID" value="MFD1644360.1"/>
    <property type="molecule type" value="Genomic_DNA"/>
</dbReference>
<gene>
    <name evidence="3" type="ORF">ACFSBL_01555</name>
</gene>
<feature type="domain" description="UspA" evidence="2">
    <location>
        <begin position="2"/>
        <end position="122"/>
    </location>
</feature>
<evidence type="ECO:0000256" key="1">
    <source>
        <dbReference type="ARBA" id="ARBA00008791"/>
    </source>
</evidence>
<sequence>MKVLLGIDGSDESVKTLRKTIDRTREAGDDLTVVVVPKEEAKRSQDEMAAAARELVTEAGLDADVRVVSGDPGSTLVDIAERESFDQLAIGGGTESPMGKIRLGPITEFVLLNANVTVRLVR</sequence>
<dbReference type="Pfam" id="PF00582">
    <property type="entry name" value="Usp"/>
    <property type="match status" value="1"/>
</dbReference>
<dbReference type="InterPro" id="IPR006016">
    <property type="entry name" value="UspA"/>
</dbReference>
<evidence type="ECO:0000313" key="3">
    <source>
        <dbReference type="EMBL" id="MFD1644360.1"/>
    </source>
</evidence>
<reference evidence="3 4" key="1">
    <citation type="journal article" date="2019" name="Int. J. Syst. Evol. Microbiol.">
        <title>The Global Catalogue of Microorganisms (GCM) 10K type strain sequencing project: providing services to taxonomists for standard genome sequencing and annotation.</title>
        <authorList>
            <consortium name="The Broad Institute Genomics Platform"/>
            <consortium name="The Broad Institute Genome Sequencing Center for Infectious Disease"/>
            <person name="Wu L."/>
            <person name="Ma J."/>
        </authorList>
    </citation>
    <scope>NUCLEOTIDE SEQUENCE [LARGE SCALE GENOMIC DNA]</scope>
    <source>
        <strain evidence="3 4">CGMCC 1.10390</strain>
    </source>
</reference>